<sequence length="1667" mass="186993">MIRGLRVRRRSRWSSVLLLLPLLYFLHFHLRPAVYHSFFSVRGPRYGASANEQFLPPGSRYKDISTDLVIASVAANDVSWTAKLKNNIPNLNIIRYVSDSTATQYRPPVPKGREALMYFTYIYDNYDKLPDISIFVHAEEDPWHIDPALRQSMTFALTQLDLKQVQNRGYFNLRISWEKGCPNYINTTKTFDESPPNTEEPYMATAFRANFGEDIEVPKILAGPCCSQFAVTRKAIQSRPREQYKHHMKWLMDSDWPDQLTGRTWEHMWPWLFKQEAVDCEVPWRSYCQMYGVCFPGTPGLVGYNEMWEERESIHRSLTFWRELWDPKRVQSLRDWNVRLTGVLDQQLQWVLQKGHLCNSMHSRGVHDGIEAGGRGWDTLRSVLSLAFTFFDGHWIRMECNSWTACPKSSVADRGAPASVQIRASTPRRKSGKVIMNDNLQTTSLDSMATETTTLTVPEAAQSFSLKLAHHDKSYLPIDRFTTIDGLLKSHAAESEQKPLICYPRTGAADFEEHTAADIDRYTDAAVDFYVANGLQPADPNAAKAPVAALLATSSFEFVITIFALNRLGWTVLFLSTRLTAPAYARLLELADCQTLVVPEAKQHIIGDICIDRPGCLAVPILQRHDYRQTPRSRAFRREGLNLVREGSRMAWILHSSGSTGFPKPIFLSNLACLANFRKSFGLRAFCVSPLFHSHGLMELFRAFYTQAPMYLGNHSMAVTAQNLVDAIKVAKPRLIPAIPQVLQLLAEKEEGVQLLAKATLVLFGGSSCPDELGDRLVAQGVNLVGNYGCTETGQIMTTFRPPGDKEWQYFRLMRPVADHTLMDEIAPGVFECVGLDGLPSKGPSNSNPPYSTTNPENSFRTADLFTRHPDPKKSNYYKYLSRLDDRITLVNGEKVLPLPIEGQIRQDELVHEAAVFGYQRTVPGVLIFRSPERGTDLSEREFIDAIWPSIETANRQAETFSRIPKELIVVIPADVVYPKTDKGTFIRAQVYQHFAEEIANAYEAFDRGVETGGGSLQLDEAALESWLVEKFSLEFDVRLPSAETDIFSAGVDSLQTTRLWRIIKRDLDLAGQSLSQNIVFEKANVRQLAKHLYQLRTGGNIDAIEDEIETMRELIDRYSNFIDRDVTAIQSRAEHETEVVAVTGATGNLGAFIVFEMAQRPNVSEVWALVRAPDATAAEARLKQSLATRGIDLTDQEKAKLRAVSSDLSQPDLGLKEADLERLLGSLTCVVHSAWAVNFNLGVRSFEAQHIRGTHNLINLCLRSRLPNPANFFFCSSVSTTSSTPKPATIRETAVEDLSHAQHTGYGRSKLVTEHIVCNAMRQTDIYARVLRVGQLSGDTKTAYWNDTEAIALMVRSALTTGALPSLHERPSWLPVDLCAKAIAEISMSPSVGGDAAEPKVDLVYHILNPQTFSFERDLLPALQRCAALPPFEIVSTAEWLDRLENSEPDVERNPSMKLVDFWRAKYGNMKNAVAVGITTPDEEPAGLTFDTARTVQDSPLLGTVNDPVSDGLIERQDATTSRHPLASRLVIAASELQTQYSNYKDTLQAIAQKIGDVEQEAEEHKLVLETLTPLPAERKCFRMINGVLAERTVSDVLPALQTNADGLKKVLDDLVKQYQAKQADLEKWKKKNNIQVVQQLRDGVKSARMSRPFQVPGRLRAGVLL</sequence>
<dbReference type="InterPro" id="IPR036291">
    <property type="entry name" value="NAD(P)-bd_dom_sf"/>
</dbReference>
<dbReference type="InterPro" id="IPR009053">
    <property type="entry name" value="Prefoldin"/>
</dbReference>
<dbReference type="OrthoDB" id="429813at2759"/>
<dbReference type="STRING" id="336722.F9XCB1"/>
<dbReference type="Gene3D" id="1.10.287.370">
    <property type="match status" value="1"/>
</dbReference>
<dbReference type="Proteomes" id="UP000008062">
    <property type="component" value="Chromosome 5"/>
</dbReference>
<evidence type="ECO:0000313" key="10">
    <source>
        <dbReference type="Proteomes" id="UP000008062"/>
    </source>
</evidence>
<gene>
    <name evidence="9" type="ORF">MYCGRDRAFT_93235</name>
</gene>
<dbReference type="KEGG" id="ztr:MYCGRDRAFT_93235"/>
<dbReference type="InterPro" id="IPR013120">
    <property type="entry name" value="FAR_NAD-bd"/>
</dbReference>
<evidence type="ECO:0000256" key="1">
    <source>
        <dbReference type="ARBA" id="ARBA00008045"/>
    </source>
</evidence>
<dbReference type="InterPro" id="IPR002777">
    <property type="entry name" value="PFD_beta-like"/>
</dbReference>
<dbReference type="eggNOG" id="KOG4098">
    <property type="taxonomic scope" value="Eukaryota"/>
</dbReference>
<dbReference type="Gene3D" id="3.40.50.12780">
    <property type="entry name" value="N-terminal domain of ligase-like"/>
    <property type="match status" value="1"/>
</dbReference>
<keyword evidence="5" id="KW-0175">Coiled coil</keyword>
<dbReference type="GO" id="GO:0016272">
    <property type="term" value="C:prefoldin complex"/>
    <property type="evidence" value="ECO:0007669"/>
    <property type="project" value="InterPro"/>
</dbReference>
<dbReference type="SUPFAM" id="SSF51735">
    <property type="entry name" value="NAD(P)-binding Rossmann-fold domains"/>
    <property type="match status" value="1"/>
</dbReference>
<dbReference type="InterPro" id="IPR036736">
    <property type="entry name" value="ACP-like_sf"/>
</dbReference>
<dbReference type="EMBL" id="CM001200">
    <property type="protein sequence ID" value="EGP87599.1"/>
    <property type="molecule type" value="Genomic_DNA"/>
</dbReference>
<evidence type="ECO:0000256" key="3">
    <source>
        <dbReference type="ARBA" id="ARBA00022553"/>
    </source>
</evidence>
<feature type="domain" description="AMP-dependent synthetase/ligase" evidence="6">
    <location>
        <begin position="531"/>
        <end position="817"/>
    </location>
</feature>
<dbReference type="InterPro" id="IPR020845">
    <property type="entry name" value="AMP-binding_CS"/>
</dbReference>
<dbReference type="Pfam" id="PF00550">
    <property type="entry name" value="PP-binding"/>
    <property type="match status" value="1"/>
</dbReference>
<dbReference type="InParanoid" id="F9XCB1"/>
<evidence type="ECO:0000259" key="8">
    <source>
        <dbReference type="Pfam" id="PF07993"/>
    </source>
</evidence>
<feature type="domain" description="Thioester reductase (TE)" evidence="8">
    <location>
        <begin position="1143"/>
        <end position="1384"/>
    </location>
</feature>
<dbReference type="PROSITE" id="PS00455">
    <property type="entry name" value="AMP_BINDING"/>
    <property type="match status" value="1"/>
</dbReference>
<dbReference type="RefSeq" id="XP_003852623.1">
    <property type="nucleotide sequence ID" value="XM_003852575.1"/>
</dbReference>
<evidence type="ECO:0000256" key="2">
    <source>
        <dbReference type="ARBA" id="ARBA00022450"/>
    </source>
</evidence>
<reference evidence="9 10" key="1">
    <citation type="journal article" date="2011" name="PLoS Genet.">
        <title>Finished genome of the fungal wheat pathogen Mycosphaerella graminicola reveals dispensome structure, chromosome plasticity, and stealth pathogenesis.</title>
        <authorList>
            <person name="Goodwin S.B."/>
            <person name="Ben M'barek S."/>
            <person name="Dhillon B."/>
            <person name="Wittenberg A.H.J."/>
            <person name="Crane C.F."/>
            <person name="Hane J.K."/>
            <person name="Foster A.J."/>
            <person name="Van der Lee T.A.J."/>
            <person name="Grimwood J."/>
            <person name="Aerts A."/>
            <person name="Antoniw J."/>
            <person name="Bailey A."/>
            <person name="Bluhm B."/>
            <person name="Bowler J."/>
            <person name="Bristow J."/>
            <person name="van der Burgt A."/>
            <person name="Canto-Canche B."/>
            <person name="Churchill A.C.L."/>
            <person name="Conde-Ferraez L."/>
            <person name="Cools H.J."/>
            <person name="Coutinho P.M."/>
            <person name="Csukai M."/>
            <person name="Dehal P."/>
            <person name="De Wit P."/>
            <person name="Donzelli B."/>
            <person name="van de Geest H.C."/>
            <person name="van Ham R.C.H.J."/>
            <person name="Hammond-Kosack K.E."/>
            <person name="Henrissat B."/>
            <person name="Kilian A."/>
            <person name="Kobayashi A.K."/>
            <person name="Koopmann E."/>
            <person name="Kourmpetis Y."/>
            <person name="Kuzniar A."/>
            <person name="Lindquist E."/>
            <person name="Lombard V."/>
            <person name="Maliepaard C."/>
            <person name="Martins N."/>
            <person name="Mehrabi R."/>
            <person name="Nap J.P.H."/>
            <person name="Ponomarenko A."/>
            <person name="Rudd J.J."/>
            <person name="Salamov A."/>
            <person name="Schmutz J."/>
            <person name="Schouten H.J."/>
            <person name="Shapiro H."/>
            <person name="Stergiopoulos I."/>
            <person name="Torriani S.F.F."/>
            <person name="Tu H."/>
            <person name="de Vries R.P."/>
            <person name="Waalwijk C."/>
            <person name="Ware S.B."/>
            <person name="Wiebenga A."/>
            <person name="Zwiers L.-H."/>
            <person name="Oliver R.P."/>
            <person name="Grigoriev I.V."/>
            <person name="Kema G.H.J."/>
        </authorList>
    </citation>
    <scope>NUCLEOTIDE SEQUENCE [LARGE SCALE GENOMIC DNA]</scope>
    <source>
        <strain evidence="10">CBS 115943 / IPO323</strain>
    </source>
</reference>
<protein>
    <recommendedName>
        <fullName evidence="11">Carrier domain-containing protein</fullName>
    </recommendedName>
</protein>
<evidence type="ECO:0000313" key="9">
    <source>
        <dbReference type="EMBL" id="EGP87599.1"/>
    </source>
</evidence>
<name>F9XCB1_ZYMTI</name>
<dbReference type="SUPFAM" id="SSF56801">
    <property type="entry name" value="Acetyl-CoA synthetase-like"/>
    <property type="match status" value="1"/>
</dbReference>
<dbReference type="Gene3D" id="3.40.50.720">
    <property type="entry name" value="NAD(P)-binding Rossmann-like Domain"/>
    <property type="match status" value="1"/>
</dbReference>
<dbReference type="FunFam" id="1.10.287.370:FF:000002">
    <property type="entry name" value="Prefoldin subunit 2"/>
    <property type="match status" value="1"/>
</dbReference>
<dbReference type="InterPro" id="IPR051414">
    <property type="entry name" value="Adenylate-forming_Reductase"/>
</dbReference>
<dbReference type="GO" id="GO:0051082">
    <property type="term" value="F:unfolded protein binding"/>
    <property type="evidence" value="ECO:0007669"/>
    <property type="project" value="InterPro"/>
</dbReference>
<dbReference type="HOGENOM" id="CLU_241943_0_0_1"/>
<dbReference type="CDD" id="cd23163">
    <property type="entry name" value="Prefoldin_2"/>
    <property type="match status" value="1"/>
</dbReference>
<dbReference type="PANTHER" id="PTHR43439:SF2">
    <property type="entry name" value="ENZYME, PUTATIVE (JCVI)-RELATED"/>
    <property type="match status" value="1"/>
</dbReference>
<keyword evidence="3" id="KW-0597">Phosphoprotein</keyword>
<dbReference type="GeneID" id="13396946"/>
<dbReference type="InterPro" id="IPR021838">
    <property type="entry name" value="DUF3431"/>
</dbReference>
<keyword evidence="2" id="KW-0596">Phosphopantetheine</keyword>
<dbReference type="PANTHER" id="PTHR43439">
    <property type="entry name" value="PHENYLACETATE-COENZYME A LIGASE"/>
    <property type="match status" value="1"/>
</dbReference>
<feature type="coiled-coil region" evidence="5">
    <location>
        <begin position="1535"/>
        <end position="1562"/>
    </location>
</feature>
<dbReference type="Pfam" id="PF01920">
    <property type="entry name" value="Prefoldin_2"/>
    <property type="match status" value="1"/>
</dbReference>
<evidence type="ECO:0000259" key="7">
    <source>
        <dbReference type="Pfam" id="PF00550"/>
    </source>
</evidence>
<proteinExistence type="inferred from homology"/>
<dbReference type="InterPro" id="IPR042099">
    <property type="entry name" value="ANL_N_sf"/>
</dbReference>
<dbReference type="InterPro" id="IPR009081">
    <property type="entry name" value="PP-bd_ACP"/>
</dbReference>
<evidence type="ECO:0008006" key="11">
    <source>
        <dbReference type="Google" id="ProtNLM"/>
    </source>
</evidence>
<dbReference type="InterPro" id="IPR000873">
    <property type="entry name" value="AMP-dep_synth/lig_dom"/>
</dbReference>
<dbReference type="SUPFAM" id="SSF46579">
    <property type="entry name" value="Prefoldin"/>
    <property type="match status" value="1"/>
</dbReference>
<dbReference type="Pfam" id="PF00501">
    <property type="entry name" value="AMP-binding"/>
    <property type="match status" value="1"/>
</dbReference>
<accession>F9XCB1</accession>
<feature type="domain" description="Carrier" evidence="7">
    <location>
        <begin position="1027"/>
        <end position="1093"/>
    </location>
</feature>
<dbReference type="Pfam" id="PF11913">
    <property type="entry name" value="DUF3431"/>
    <property type="match status" value="1"/>
</dbReference>
<dbReference type="Pfam" id="PF07993">
    <property type="entry name" value="NAD_binding_4"/>
    <property type="match status" value="1"/>
</dbReference>
<organism evidence="9 10">
    <name type="scientific">Zymoseptoria tritici (strain CBS 115943 / IPO323)</name>
    <name type="common">Speckled leaf blotch fungus</name>
    <name type="synonym">Septoria tritici</name>
    <dbReference type="NCBI Taxonomy" id="336722"/>
    <lineage>
        <taxon>Eukaryota</taxon>
        <taxon>Fungi</taxon>
        <taxon>Dikarya</taxon>
        <taxon>Ascomycota</taxon>
        <taxon>Pezizomycotina</taxon>
        <taxon>Dothideomycetes</taxon>
        <taxon>Dothideomycetidae</taxon>
        <taxon>Mycosphaerellales</taxon>
        <taxon>Mycosphaerellaceae</taxon>
        <taxon>Zymoseptoria</taxon>
    </lineage>
</organism>
<dbReference type="OMA" id="DWFESKY"/>
<dbReference type="GO" id="GO:0006457">
    <property type="term" value="P:protein folding"/>
    <property type="evidence" value="ECO:0007669"/>
    <property type="project" value="InterPro"/>
</dbReference>
<dbReference type="SUPFAM" id="SSF47336">
    <property type="entry name" value="ACP-like"/>
    <property type="match status" value="1"/>
</dbReference>
<evidence type="ECO:0000259" key="6">
    <source>
        <dbReference type="Pfam" id="PF00501"/>
    </source>
</evidence>
<keyword evidence="10" id="KW-1185">Reference proteome</keyword>
<evidence type="ECO:0000256" key="5">
    <source>
        <dbReference type="SAM" id="Coils"/>
    </source>
</evidence>
<comment type="similarity">
    <text evidence="1">Belongs to the prefoldin subunit beta family.</text>
</comment>
<keyword evidence="4" id="KW-0143">Chaperone</keyword>
<evidence type="ECO:0000256" key="4">
    <source>
        <dbReference type="ARBA" id="ARBA00023186"/>
    </source>
</evidence>
<dbReference type="Pfam" id="PF23562">
    <property type="entry name" value="AMP-binding_C_3"/>
    <property type="match status" value="1"/>
</dbReference>
<dbReference type="eggNOG" id="KOG1178">
    <property type="taxonomic scope" value="Eukaryota"/>
</dbReference>